<proteinExistence type="predicted"/>
<dbReference type="Pfam" id="PF00378">
    <property type="entry name" value="ECH_1"/>
    <property type="match status" value="1"/>
</dbReference>
<dbReference type="InterPro" id="IPR002376">
    <property type="entry name" value="Formyl_transf_N"/>
</dbReference>
<sequence length="571" mass="63310">MRILFLTHSFNSLTQRLFSELRARGHVVSIEFDISDSVAEEAVALFRPDLIVAPYLRRAIPDSIWSRNVCLIVHPGIPGDRGPSALDWAIQNGEREWGVTVLQANAEMDAGDIWASESFPMRRAKKSSIYRNEVTEAASRAVLAAVERFASGSFIPIPLATAAARGQLRPLMRQTDRRIDWSRDDTATVIAKLNAADGFPGVADQLFGVPCNLFDVHAEARRPDGMPGEIVARRDGALLRLTIDGALWIGHVRRVDHDGAVKLPPTIAFAAQAAGLTELAAPLMRDDGAQWSELTYREDGAVGYLAFEFYNGAMSTNQCRRLREAFAFARSRPTRVIVLEGGRDFWSNGIHLNTIEAADSPADESWANINAIDDFARDVIETDTQLTVAALCGNAGAGGAFLALAADQVWARAGVILNPHYKNMGNLYGSEYWTYQLPRRVGADHARRIMTNRLPLPAPQALREELIDASIDVAPAAFAEQVSTRAQALAQAPDFASRLDAKRARRAHDEAEKPLARYRQEELKHMRRNFYGFDPSYHVARYHFVAKSPNSWTPRHLALHRELGWRVAETA</sequence>
<dbReference type="CDD" id="cd08701">
    <property type="entry name" value="FMT_C_HypX"/>
    <property type="match status" value="1"/>
</dbReference>
<dbReference type="Pfam" id="PF00551">
    <property type="entry name" value="Formyl_trans_N"/>
    <property type="match status" value="1"/>
</dbReference>
<dbReference type="SUPFAM" id="SSF50486">
    <property type="entry name" value="FMT C-terminal domain-like"/>
    <property type="match status" value="1"/>
</dbReference>
<feature type="domain" description="Formyl transferase N-terminal" evidence="1">
    <location>
        <begin position="37"/>
        <end position="145"/>
    </location>
</feature>
<dbReference type="SUPFAM" id="SSF52096">
    <property type="entry name" value="ClpP/crotonase"/>
    <property type="match status" value="1"/>
</dbReference>
<dbReference type="InterPro" id="IPR029045">
    <property type="entry name" value="ClpP/crotonase-like_dom_sf"/>
</dbReference>
<feature type="domain" description="Formyl transferase C-terminal" evidence="2">
    <location>
        <begin position="173"/>
        <end position="254"/>
    </location>
</feature>
<dbReference type="InterPro" id="IPR036477">
    <property type="entry name" value="Formyl_transf_N_sf"/>
</dbReference>
<dbReference type="EMBL" id="JADJEV010000001">
    <property type="protein sequence ID" value="MBK6971908.1"/>
    <property type="molecule type" value="Genomic_DNA"/>
</dbReference>
<protein>
    <submittedName>
        <fullName evidence="3">Hydrogenase maturation protein</fullName>
    </submittedName>
</protein>
<dbReference type="SUPFAM" id="SSF53328">
    <property type="entry name" value="Formyltransferase"/>
    <property type="match status" value="1"/>
</dbReference>
<accession>A0A9D7DW57</accession>
<dbReference type="InterPro" id="IPR047180">
    <property type="entry name" value="HoxX-like"/>
</dbReference>
<comment type="caution">
    <text evidence="3">The sequence shown here is derived from an EMBL/GenBank/DDBJ whole genome shotgun (WGS) entry which is preliminary data.</text>
</comment>
<dbReference type="InterPro" id="IPR009188">
    <property type="entry name" value="NiFe-hyd_mat_HypX/HoxX"/>
</dbReference>
<dbReference type="AlphaFoldDB" id="A0A9D7DW57"/>
<organism evidence="3 4">
    <name type="scientific">Candidatus Methylophosphatis roskildensis</name>
    <dbReference type="NCBI Taxonomy" id="2899263"/>
    <lineage>
        <taxon>Bacteria</taxon>
        <taxon>Pseudomonadati</taxon>
        <taxon>Pseudomonadota</taxon>
        <taxon>Betaproteobacteria</taxon>
        <taxon>Nitrosomonadales</taxon>
        <taxon>Sterolibacteriaceae</taxon>
        <taxon>Candidatus Methylophosphatis</taxon>
    </lineage>
</organism>
<gene>
    <name evidence="3" type="ORF">IPH26_02695</name>
</gene>
<reference evidence="3" key="1">
    <citation type="submission" date="2020-10" db="EMBL/GenBank/DDBJ databases">
        <title>Connecting structure to function with the recovery of over 1000 high-quality activated sludge metagenome-assembled genomes encoding full-length rRNA genes using long-read sequencing.</title>
        <authorList>
            <person name="Singleton C.M."/>
            <person name="Petriglieri F."/>
            <person name="Kristensen J.M."/>
            <person name="Kirkegaard R.H."/>
            <person name="Michaelsen T.Y."/>
            <person name="Andersen M.H."/>
            <person name="Karst S.M."/>
            <person name="Dueholm M.S."/>
            <person name="Nielsen P.H."/>
            <person name="Albertsen M."/>
        </authorList>
    </citation>
    <scope>NUCLEOTIDE SEQUENCE</scope>
    <source>
        <strain evidence="3">Bjer_18-Q3-R1-45_BAT3C.347</strain>
    </source>
</reference>
<dbReference type="Pfam" id="PF02911">
    <property type="entry name" value="Formyl_trans_C"/>
    <property type="match status" value="1"/>
</dbReference>
<dbReference type="Gene3D" id="3.90.226.10">
    <property type="entry name" value="2-enoyl-CoA Hydratase, Chain A, domain 1"/>
    <property type="match status" value="1"/>
</dbReference>
<dbReference type="CDD" id="cd08650">
    <property type="entry name" value="FMT_core_HypX_N"/>
    <property type="match status" value="1"/>
</dbReference>
<dbReference type="PANTHER" id="PTHR43388:SF1">
    <property type="entry name" value="HYDROGENASE MATURATION FACTOR HOXX"/>
    <property type="match status" value="1"/>
</dbReference>
<dbReference type="GO" id="GO:0003824">
    <property type="term" value="F:catalytic activity"/>
    <property type="evidence" value="ECO:0007669"/>
    <property type="project" value="InterPro"/>
</dbReference>
<evidence type="ECO:0000313" key="4">
    <source>
        <dbReference type="Proteomes" id="UP000807785"/>
    </source>
</evidence>
<evidence type="ECO:0000259" key="1">
    <source>
        <dbReference type="Pfam" id="PF00551"/>
    </source>
</evidence>
<dbReference type="PIRSF" id="PIRSF006787">
    <property type="entry name" value="Hydrgn_mat_HoxX"/>
    <property type="match status" value="1"/>
</dbReference>
<dbReference type="InterPro" id="IPR005793">
    <property type="entry name" value="Formyl_trans_C"/>
</dbReference>
<evidence type="ECO:0000259" key="2">
    <source>
        <dbReference type="Pfam" id="PF02911"/>
    </source>
</evidence>
<dbReference type="InterPro" id="IPR001753">
    <property type="entry name" value="Enoyl-CoA_hydra/iso"/>
</dbReference>
<evidence type="ECO:0000313" key="3">
    <source>
        <dbReference type="EMBL" id="MBK6971908.1"/>
    </source>
</evidence>
<dbReference type="Gene3D" id="3.40.50.12230">
    <property type="match status" value="1"/>
</dbReference>
<dbReference type="InterPro" id="IPR011034">
    <property type="entry name" value="Formyl_transferase-like_C_sf"/>
</dbReference>
<dbReference type="PANTHER" id="PTHR43388">
    <property type="entry name" value="HYDROGENASE MATURATION FACTOR HOXX"/>
    <property type="match status" value="1"/>
</dbReference>
<dbReference type="Proteomes" id="UP000807785">
    <property type="component" value="Unassembled WGS sequence"/>
</dbReference>
<name>A0A9D7DW57_9PROT</name>